<dbReference type="PANTHER" id="PTHR43669:SF3">
    <property type="entry name" value="ALCOHOL DEHYDROGENASE, PUTATIVE (AFU_ORTHOLOGUE AFUA_3G03445)-RELATED"/>
    <property type="match status" value="1"/>
</dbReference>
<sequence>MPPRSDNAIVIIGSGPGIGTNTAAVFAANKFNKIALVARNPTQLDKDAESIKSAANSSITVKTYSTDVIDPAQFTATLKQISQDLGTIEVVLYNAAIVSQSRHLEVTDDELIHDFQISTIALNNLSRWAMPQLVALAERDASAQPTLIVTSSHLPEAPETDLVSLSVSKAAQKNFTRSLRMEFEPRGVHVALLSVAGYVFDHKKFLNARYIARQAWELYAQPRGSWTEDVRIEEP</sequence>
<dbReference type="InterPro" id="IPR036291">
    <property type="entry name" value="NAD(P)-bd_dom_sf"/>
</dbReference>
<evidence type="ECO:0000313" key="4">
    <source>
        <dbReference type="Proteomes" id="UP001642720"/>
    </source>
</evidence>
<dbReference type="EMBL" id="PPTA01000022">
    <property type="protein sequence ID" value="TFA98186.1"/>
    <property type="molecule type" value="Genomic_DNA"/>
</dbReference>
<dbReference type="Pfam" id="PF00106">
    <property type="entry name" value="adh_short"/>
    <property type="match status" value="1"/>
</dbReference>
<protein>
    <recommendedName>
        <fullName evidence="5">NAD(P)-binding protein</fullName>
    </recommendedName>
</protein>
<dbReference type="Proteomes" id="UP001642720">
    <property type="component" value="Unassembled WGS sequence"/>
</dbReference>
<accession>A0ABY2GSA1</accession>
<evidence type="ECO:0008006" key="5">
    <source>
        <dbReference type="Google" id="ProtNLM"/>
    </source>
</evidence>
<dbReference type="InterPro" id="IPR002347">
    <property type="entry name" value="SDR_fam"/>
</dbReference>
<dbReference type="PANTHER" id="PTHR43669">
    <property type="entry name" value="5-KETO-D-GLUCONATE 5-REDUCTASE"/>
    <property type="match status" value="1"/>
</dbReference>
<dbReference type="GeneID" id="300581507"/>
<reference evidence="3 4" key="1">
    <citation type="submission" date="2018-01" db="EMBL/GenBank/DDBJ databases">
        <title>Genome characterization of the sugarcane-associated fungus Trichoderma ghanense CCMA-1212 and their application in lignocelulose bioconversion.</title>
        <authorList>
            <person name="Steindorff A.S."/>
            <person name="Mendes T.D."/>
            <person name="Vilela E.S.D."/>
            <person name="Rodrigues D.S."/>
            <person name="Formighieri E.F."/>
            <person name="Melo I.S."/>
            <person name="Favaro L.C.L."/>
        </authorList>
    </citation>
    <scope>NUCLEOTIDE SEQUENCE [LARGE SCALE GENOMIC DNA]</scope>
    <source>
        <strain evidence="3 4">CCMA-1212</strain>
    </source>
</reference>
<evidence type="ECO:0000256" key="2">
    <source>
        <dbReference type="ARBA" id="ARBA00023002"/>
    </source>
</evidence>
<comment type="caution">
    <text evidence="3">The sequence shown here is derived from an EMBL/GenBank/DDBJ whole genome shotgun (WGS) entry which is preliminary data.</text>
</comment>
<dbReference type="PRINTS" id="PR00081">
    <property type="entry name" value="GDHRDH"/>
</dbReference>
<dbReference type="SUPFAM" id="SSF51735">
    <property type="entry name" value="NAD(P)-binding Rossmann-fold domains"/>
    <property type="match status" value="1"/>
</dbReference>
<dbReference type="RefSeq" id="XP_073554388.1">
    <property type="nucleotide sequence ID" value="XM_073707057.1"/>
</dbReference>
<name>A0ABY2GSA1_9HYPO</name>
<dbReference type="Gene3D" id="3.40.50.720">
    <property type="entry name" value="NAD(P)-binding Rossmann-like Domain"/>
    <property type="match status" value="1"/>
</dbReference>
<evidence type="ECO:0000313" key="3">
    <source>
        <dbReference type="EMBL" id="TFA98186.1"/>
    </source>
</evidence>
<gene>
    <name evidence="3" type="ORF">CCMA1212_010000</name>
</gene>
<proteinExistence type="inferred from homology"/>
<comment type="similarity">
    <text evidence="1">Belongs to the short-chain dehydrogenases/reductases (SDR) family.</text>
</comment>
<keyword evidence="4" id="KW-1185">Reference proteome</keyword>
<keyword evidence="2" id="KW-0560">Oxidoreductase</keyword>
<evidence type="ECO:0000256" key="1">
    <source>
        <dbReference type="ARBA" id="ARBA00006484"/>
    </source>
</evidence>
<organism evidence="3 4">
    <name type="scientific">Trichoderma ghanense</name>
    <dbReference type="NCBI Taxonomy" id="65468"/>
    <lineage>
        <taxon>Eukaryota</taxon>
        <taxon>Fungi</taxon>
        <taxon>Dikarya</taxon>
        <taxon>Ascomycota</taxon>
        <taxon>Pezizomycotina</taxon>
        <taxon>Sordariomycetes</taxon>
        <taxon>Hypocreomycetidae</taxon>
        <taxon>Hypocreales</taxon>
        <taxon>Hypocreaceae</taxon>
        <taxon>Trichoderma</taxon>
    </lineage>
</organism>